<gene>
    <name evidence="2" type="ORF">ABU614_07270</name>
</gene>
<reference evidence="2" key="1">
    <citation type="submission" date="2024-06" db="EMBL/GenBank/DDBJ databases">
        <authorList>
            <person name="Li S."/>
        </authorList>
    </citation>
    <scope>NUCLEOTIDE SEQUENCE</scope>
    <source>
        <strain evidence="2">SR10</strain>
    </source>
</reference>
<dbReference type="GO" id="GO:0016832">
    <property type="term" value="F:aldehyde-lyase activity"/>
    <property type="evidence" value="ECO:0007669"/>
    <property type="project" value="InterPro"/>
</dbReference>
<dbReference type="Gene3D" id="3.40.50.920">
    <property type="match status" value="1"/>
</dbReference>
<dbReference type="EMBL" id="CP159925">
    <property type="protein sequence ID" value="XCO77452.1"/>
    <property type="molecule type" value="Genomic_DNA"/>
</dbReference>
<organism evidence="2">
    <name type="scientific">Lysobacter firmicutimachus</name>
    <dbReference type="NCBI Taxonomy" id="1792846"/>
    <lineage>
        <taxon>Bacteria</taxon>
        <taxon>Pseudomonadati</taxon>
        <taxon>Pseudomonadota</taxon>
        <taxon>Gammaproteobacteria</taxon>
        <taxon>Lysobacterales</taxon>
        <taxon>Lysobacteraceae</taxon>
        <taxon>Lysobacter</taxon>
    </lineage>
</organism>
<sequence length="828" mass="90165">MTYDETPDDVLRACAASSDLAPPQRRQIAAVAAAYRRNDPAFAAWAAGYGVIVHDPLTQVRIHALVESLRAQGTLADAESGYRILAAADRLASAAIWLVVHMTYAARVRLDGSDLAGAEFKPSPEGHTGGSLNMVPAYVAYLALDALTGHTRAWMMGQGHCVAAIDAVNLIVGNMSAEHAERYRWDEAGLTRFVGDFYSYRIRPDGHPQSPLGSHVNAFTAGSLQEGGYLGFAELHYAHAPLPGERLVAFLSDGAFEEQRGSDWAPRWWRPQDCGLIAPIMILNGRRIEQRSQIAQQGGGHWLRAHLRLNGFEPVGLDGRDPASIAWGIHEIELRQLTRIASYASAGFDTCAPIRYGMAEAPKGFGFPGAGSNRAHNLPLPGNPAKDEASRGLFNAACRHLRVPEAELRQAIVALNNHRSQGRPLERDHALATRRVPIPELPPPVWRALGESVSPMAALDECFVSVVRANPHLRVRVGNPDELRSNRLDRTLDALKHRVQSPEAGIAEAQDGAVITALNEEAVACAALANKGGINLIVTYEAFAVKMLGAIRQELIFARQLRRAGRPPGWLSVPLAMTSHTWENAKNEQSHQDPTLSEVLLGEMQDTVRVVFPPDANAAQAALQAAYAGHGGIVGLVVPKRELPVLLDGDQSRSLLSEGALLLKRVPDAEIDLVATGAYQLDEIVKAWRRLRSYDVRANLIYLGEPGRFRTPRDEQELEHVHDDEAVRHWFAPGRPRVFLTHMRPEPFLGALRRLDDGPALTAALGYRNRGGTLDTPGLMFANRCTWAHVLAAAAGLTGRKASTWLSPAEYAATRGLATPDVLWSQDG</sequence>
<dbReference type="SUPFAM" id="SSF52518">
    <property type="entry name" value="Thiamin diphosphate-binding fold (THDP-binding)"/>
    <property type="match status" value="2"/>
</dbReference>
<dbReference type="Gene3D" id="3.40.50.970">
    <property type="match status" value="2"/>
</dbReference>
<dbReference type="RefSeq" id="WP_363800803.1">
    <property type="nucleotide sequence ID" value="NZ_CP159925.1"/>
</dbReference>
<dbReference type="InterPro" id="IPR009014">
    <property type="entry name" value="Transketo_C/PFOR_II"/>
</dbReference>
<evidence type="ECO:0000259" key="1">
    <source>
        <dbReference type="Pfam" id="PF09364"/>
    </source>
</evidence>
<protein>
    <submittedName>
        <fullName evidence="2">Xylulose 5-phosphate 3-epimerase</fullName>
    </submittedName>
</protein>
<dbReference type="InterPro" id="IPR029061">
    <property type="entry name" value="THDP-binding"/>
</dbReference>
<evidence type="ECO:0000313" key="2">
    <source>
        <dbReference type="EMBL" id="XCO77452.1"/>
    </source>
</evidence>
<dbReference type="AlphaFoldDB" id="A0AAU8N1T7"/>
<accession>A0AAU8N1T7</accession>
<name>A0AAU8N1T7_9GAMM</name>
<dbReference type="GO" id="GO:0005975">
    <property type="term" value="P:carbohydrate metabolic process"/>
    <property type="evidence" value="ECO:0007669"/>
    <property type="project" value="InterPro"/>
</dbReference>
<dbReference type="PANTHER" id="PTHR31273">
    <property type="entry name" value="PHOSPHOKETOLASE-RELATED"/>
    <property type="match status" value="1"/>
</dbReference>
<dbReference type="Pfam" id="PF09364">
    <property type="entry name" value="XFP_N"/>
    <property type="match status" value="1"/>
</dbReference>
<dbReference type="InterPro" id="IPR005593">
    <property type="entry name" value="Xul5P/Fru6P_PKetolase"/>
</dbReference>
<proteinExistence type="predicted"/>
<dbReference type="InterPro" id="IPR018970">
    <property type="entry name" value="Xul5P/Fru6P_PKetolase_N"/>
</dbReference>
<dbReference type="PANTHER" id="PTHR31273:SF0">
    <property type="entry name" value="PHOSPHOKETOLASE-RELATED"/>
    <property type="match status" value="1"/>
</dbReference>
<feature type="domain" description="Xylulose 5-phosphate/Fructose 6-phosphate phosphoketolase N-terminal" evidence="1">
    <location>
        <begin position="86"/>
        <end position="383"/>
    </location>
</feature>
<dbReference type="Pfam" id="PF03894">
    <property type="entry name" value="XFP"/>
    <property type="match status" value="1"/>
</dbReference>